<dbReference type="Gene3D" id="1.20.58.160">
    <property type="match status" value="1"/>
</dbReference>
<evidence type="ECO:0000256" key="3">
    <source>
        <dbReference type="ARBA" id="ARBA00022448"/>
    </source>
</evidence>
<name>A0A1U7ZQ93_NELNU</name>
<dbReference type="InterPro" id="IPR038425">
    <property type="entry name" value="GAT_sf"/>
</dbReference>
<dbReference type="RefSeq" id="XP_010254072.1">
    <property type="nucleotide sequence ID" value="XM_010255770.2"/>
</dbReference>
<feature type="domain" description="VHS" evidence="7">
    <location>
        <begin position="9"/>
        <end position="138"/>
    </location>
</feature>
<keyword evidence="3" id="KW-0813">Transport</keyword>
<comment type="similarity">
    <text evidence="2">Belongs to the TOM1 family.</text>
</comment>
<feature type="compositionally biased region" description="Basic and acidic residues" evidence="6">
    <location>
        <begin position="691"/>
        <end position="706"/>
    </location>
</feature>
<dbReference type="PROSITE" id="PS50179">
    <property type="entry name" value="VHS"/>
    <property type="match status" value="1"/>
</dbReference>
<protein>
    <submittedName>
        <fullName evidence="10 11">Target of Myb protein 1-like isoform X1</fullName>
    </submittedName>
</protein>
<feature type="compositionally biased region" description="Polar residues" evidence="6">
    <location>
        <begin position="295"/>
        <end position="313"/>
    </location>
</feature>
<evidence type="ECO:0000256" key="4">
    <source>
        <dbReference type="ARBA" id="ARBA00022927"/>
    </source>
</evidence>
<dbReference type="FunFam" id="1.25.40.90:FF:000028">
    <property type="entry name" value="TOM1-like protein 2"/>
    <property type="match status" value="1"/>
</dbReference>
<keyword evidence="9" id="KW-1185">Reference proteome</keyword>
<evidence type="ECO:0000256" key="6">
    <source>
        <dbReference type="SAM" id="MobiDB-lite"/>
    </source>
</evidence>
<comment type="subcellular location">
    <subcellularLocation>
        <location evidence="1">Membrane</location>
        <topology evidence="1">Peripheral membrane protein</topology>
    </subcellularLocation>
</comment>
<dbReference type="GO" id="GO:0035091">
    <property type="term" value="F:phosphatidylinositol binding"/>
    <property type="evidence" value="ECO:0007669"/>
    <property type="project" value="InterPro"/>
</dbReference>
<dbReference type="Pfam" id="PF00790">
    <property type="entry name" value="VHS"/>
    <property type="match status" value="1"/>
</dbReference>
<dbReference type="SMART" id="SM00288">
    <property type="entry name" value="VHS"/>
    <property type="match status" value="1"/>
</dbReference>
<feature type="region of interest" description="Disordered" evidence="6">
    <location>
        <begin position="519"/>
        <end position="540"/>
    </location>
</feature>
<feature type="compositionally biased region" description="Low complexity" evidence="6">
    <location>
        <begin position="411"/>
        <end position="423"/>
    </location>
</feature>
<evidence type="ECO:0000256" key="5">
    <source>
        <dbReference type="ARBA" id="ARBA00023136"/>
    </source>
</evidence>
<evidence type="ECO:0000256" key="2">
    <source>
        <dbReference type="ARBA" id="ARBA00007708"/>
    </source>
</evidence>
<keyword evidence="5" id="KW-0472">Membrane</keyword>
<reference evidence="10 11" key="1">
    <citation type="submission" date="2025-04" db="UniProtKB">
        <authorList>
            <consortium name="RefSeq"/>
        </authorList>
    </citation>
    <scope>IDENTIFICATION</scope>
</reference>
<evidence type="ECO:0000259" key="7">
    <source>
        <dbReference type="PROSITE" id="PS50179"/>
    </source>
</evidence>
<feature type="region of interest" description="Disordered" evidence="6">
    <location>
        <begin position="145"/>
        <end position="182"/>
    </location>
</feature>
<dbReference type="InterPro" id="IPR002014">
    <property type="entry name" value="VHS_dom"/>
</dbReference>
<dbReference type="SUPFAM" id="SSF89009">
    <property type="entry name" value="GAT-like domain"/>
    <property type="match status" value="1"/>
</dbReference>
<dbReference type="InterPro" id="IPR044836">
    <property type="entry name" value="TOL_plant"/>
</dbReference>
<dbReference type="CDD" id="cd03561">
    <property type="entry name" value="VHS"/>
    <property type="match status" value="1"/>
</dbReference>
<feature type="region of interest" description="Disordered" evidence="6">
    <location>
        <begin position="287"/>
        <end position="331"/>
    </location>
</feature>
<evidence type="ECO:0000313" key="10">
    <source>
        <dbReference type="RefSeq" id="XP_010254072.1"/>
    </source>
</evidence>
<dbReference type="InterPro" id="IPR008942">
    <property type="entry name" value="ENTH_VHS"/>
</dbReference>
<dbReference type="Gene3D" id="1.25.40.90">
    <property type="match status" value="1"/>
</dbReference>
<dbReference type="Proteomes" id="UP000189703">
    <property type="component" value="Unplaced"/>
</dbReference>
<accession>A0A1U7ZQ93</accession>
<dbReference type="CDD" id="cd14231">
    <property type="entry name" value="GAT_GGA-like_plant"/>
    <property type="match status" value="1"/>
</dbReference>
<organism evidence="9 11">
    <name type="scientific">Nelumbo nucifera</name>
    <name type="common">Sacred lotus</name>
    <dbReference type="NCBI Taxonomy" id="4432"/>
    <lineage>
        <taxon>Eukaryota</taxon>
        <taxon>Viridiplantae</taxon>
        <taxon>Streptophyta</taxon>
        <taxon>Embryophyta</taxon>
        <taxon>Tracheophyta</taxon>
        <taxon>Spermatophyta</taxon>
        <taxon>Magnoliopsida</taxon>
        <taxon>Proteales</taxon>
        <taxon>Nelumbonaceae</taxon>
        <taxon>Nelumbo</taxon>
    </lineage>
</organism>
<dbReference type="RefSeq" id="XP_010254075.1">
    <property type="nucleotide sequence ID" value="XM_010255773.2"/>
</dbReference>
<dbReference type="OrthoDB" id="2018246at2759"/>
<feature type="compositionally biased region" description="Basic and acidic residues" evidence="6">
    <location>
        <begin position="167"/>
        <end position="176"/>
    </location>
</feature>
<dbReference type="PROSITE" id="PS50909">
    <property type="entry name" value="GAT"/>
    <property type="match status" value="1"/>
</dbReference>
<evidence type="ECO:0000313" key="9">
    <source>
        <dbReference type="Proteomes" id="UP000189703"/>
    </source>
</evidence>
<evidence type="ECO:0000256" key="1">
    <source>
        <dbReference type="ARBA" id="ARBA00004170"/>
    </source>
</evidence>
<dbReference type="Pfam" id="PF03127">
    <property type="entry name" value="GAT"/>
    <property type="match status" value="1"/>
</dbReference>
<evidence type="ECO:0000313" key="12">
    <source>
        <dbReference type="RefSeq" id="XP_010254075.1"/>
    </source>
</evidence>
<evidence type="ECO:0000313" key="11">
    <source>
        <dbReference type="RefSeq" id="XP_010254073.1"/>
    </source>
</evidence>
<feature type="domain" description="GAT" evidence="8">
    <location>
        <begin position="183"/>
        <end position="271"/>
    </location>
</feature>
<dbReference type="RefSeq" id="XP_010254073.1">
    <property type="nucleotide sequence ID" value="XM_010255771.2"/>
</dbReference>
<dbReference type="PANTHER" id="PTHR45898:SF4">
    <property type="entry name" value="TARGET OF MYB PROTEIN 1"/>
    <property type="match status" value="1"/>
</dbReference>
<dbReference type="STRING" id="4432.A0A1U7ZQ93"/>
<feature type="compositionally biased region" description="Polar residues" evidence="6">
    <location>
        <begin position="424"/>
        <end position="433"/>
    </location>
</feature>
<proteinExistence type="inferred from homology"/>
<feature type="region of interest" description="Disordered" evidence="6">
    <location>
        <begin position="390"/>
        <end position="439"/>
    </location>
</feature>
<dbReference type="eggNOG" id="KOG1087">
    <property type="taxonomic scope" value="Eukaryota"/>
</dbReference>
<dbReference type="GO" id="GO:0043130">
    <property type="term" value="F:ubiquitin binding"/>
    <property type="evidence" value="ECO:0007669"/>
    <property type="project" value="InterPro"/>
</dbReference>
<dbReference type="PANTHER" id="PTHR45898">
    <property type="entry name" value="TOM1-LIKE PROTEIN"/>
    <property type="match status" value="1"/>
</dbReference>
<dbReference type="OMA" id="NGQIANH"/>
<sequence length="715" mass="77989">MVNPLVERATSDMLIGPDWAMNIEICDILNHNPGQVRDVVKGIKKRLGSKNPKVQLLALTLLETLVKNCGDIVHMHVADRDILHEMVKIVKKKPDFHVKEKILTLIDTWQEAFGGPRARYPQYFAAYHELLRAGAVFPQKYEKATPALTHPGPPQTRPLSSYPQNMRKSDNRHEAPESSADSEFPTLSLIEIQNVRSIMDVLAEMLNALDPGSKEAIRQEVIVDLVGQCRTYKQRVVHLVNSTSDESLLCQGLALNDDLQCLLAKHESIASGTYVKAEKPKPLQASLVDIDGPAVTSSTQPDGRSASSPNAGNQPPLVQVPASNGPVTPSAKVAPEMDLLSGDLYNSPMAENSLALVPVGEPQPASPVLQQTASPSQQNILALSDMFPNSVDSTNSNPAYPAGQAYSSAEQVPQQQPLQCPQPTFYSNGSTPNMGLPQSPRAPWNNQVAQGFNHHQEQPMGLPQPPHANAPWNNQVAQGFNHQLEQPMGLPQSPRVNAPWNNQVAQGFNHLQEQPIYGLGAQSNGALPPPPWETQPTESRQLSGTFYPQQMQVTQVVVTHSQPIQSGTPSHFMGNGLLGMYIQPITTGQLGAINHQPFQDNQMLGIHPQPIQGGQVMGMLPLPMQTDQPESTTLQPMHNNLDYGYGTQPQFLEQKMHELSVQDEGALTNSSYLVGSTASTTTSYLPPMKPSRPEDKLFGDLVDLAKTKPTKPTSG</sequence>
<dbReference type="KEGG" id="nnu:104595165"/>
<evidence type="ECO:0000259" key="8">
    <source>
        <dbReference type="PROSITE" id="PS50909"/>
    </source>
</evidence>
<dbReference type="GO" id="GO:0016020">
    <property type="term" value="C:membrane"/>
    <property type="evidence" value="ECO:0007669"/>
    <property type="project" value="UniProtKB-SubCell"/>
</dbReference>
<feature type="compositionally biased region" description="Polar residues" evidence="6">
    <location>
        <begin position="157"/>
        <end position="166"/>
    </location>
</feature>
<dbReference type="GO" id="GO:0005737">
    <property type="term" value="C:cytoplasm"/>
    <property type="evidence" value="ECO:0007669"/>
    <property type="project" value="UniProtKB-ARBA"/>
</dbReference>
<dbReference type="AlphaFoldDB" id="A0A1U7ZQ93"/>
<feature type="region of interest" description="Disordered" evidence="6">
    <location>
        <begin position="680"/>
        <end position="715"/>
    </location>
</feature>
<keyword evidence="4" id="KW-0653">Protein transport</keyword>
<dbReference type="GeneID" id="104595165"/>
<dbReference type="SUPFAM" id="SSF48464">
    <property type="entry name" value="ENTH/VHS domain"/>
    <property type="match status" value="1"/>
</dbReference>
<gene>
    <name evidence="10 11 12" type="primary">LOC104595165</name>
</gene>
<dbReference type="InterPro" id="IPR004152">
    <property type="entry name" value="GAT_dom"/>
</dbReference>
<dbReference type="GO" id="GO:0043328">
    <property type="term" value="P:protein transport to vacuole involved in ubiquitin-dependent protein catabolic process via the multivesicular body sorting pathway"/>
    <property type="evidence" value="ECO:0007669"/>
    <property type="project" value="InterPro"/>
</dbReference>